<keyword evidence="7" id="KW-0694">RNA-binding</keyword>
<evidence type="ECO:0000256" key="5">
    <source>
        <dbReference type="ARBA" id="ARBA00022737"/>
    </source>
</evidence>
<dbReference type="InterPro" id="IPR001611">
    <property type="entry name" value="Leu-rich_rpt"/>
</dbReference>
<dbReference type="InterPro" id="IPR012677">
    <property type="entry name" value="Nucleotide-bd_a/b_plait_sf"/>
</dbReference>
<dbReference type="Pfam" id="PF22602">
    <property type="entry name" value="NXF_NTF2"/>
    <property type="match status" value="1"/>
</dbReference>
<dbReference type="SUPFAM" id="SSF52058">
    <property type="entry name" value="L domain-like"/>
    <property type="match status" value="1"/>
</dbReference>
<evidence type="ECO:0000259" key="9">
    <source>
        <dbReference type="PROSITE" id="PS50177"/>
    </source>
</evidence>
<dbReference type="InterPro" id="IPR018222">
    <property type="entry name" value="Nuclear_transport_factor_2_euk"/>
</dbReference>
<evidence type="ECO:0000256" key="7">
    <source>
        <dbReference type="ARBA" id="ARBA00022884"/>
    </source>
</evidence>
<dbReference type="Gene3D" id="1.10.8.10">
    <property type="entry name" value="DNA helicase RuvA subunit, C-terminal domain"/>
    <property type="match status" value="1"/>
</dbReference>
<dbReference type="Gene3D" id="3.10.450.50">
    <property type="match status" value="1"/>
</dbReference>
<dbReference type="FunFam" id="3.10.450.50:FF:000004">
    <property type="entry name" value="Nuclear RNA export factor 1"/>
    <property type="match status" value="1"/>
</dbReference>
<dbReference type="InterPro" id="IPR005637">
    <property type="entry name" value="TAP_C_dom"/>
</dbReference>
<evidence type="ECO:0000256" key="2">
    <source>
        <dbReference type="ARBA" id="ARBA00009285"/>
    </source>
</evidence>
<dbReference type="EMBL" id="JASPKY010000226">
    <property type="protein sequence ID" value="KAK9718708.1"/>
    <property type="molecule type" value="Genomic_DNA"/>
</dbReference>
<evidence type="ECO:0000256" key="3">
    <source>
        <dbReference type="ARBA" id="ARBA00022448"/>
    </source>
</evidence>
<evidence type="ECO:0000256" key="8">
    <source>
        <dbReference type="ARBA" id="ARBA00023242"/>
    </source>
</evidence>
<dbReference type="GO" id="GO:0005654">
    <property type="term" value="C:nucleoplasm"/>
    <property type="evidence" value="ECO:0007669"/>
    <property type="project" value="UniProtKB-SubCell"/>
</dbReference>
<keyword evidence="3" id="KW-0813">Transport</keyword>
<dbReference type="InterPro" id="IPR032675">
    <property type="entry name" value="LRR_dom_sf"/>
</dbReference>
<dbReference type="InterPro" id="IPR032710">
    <property type="entry name" value="NTF2-like_dom_sf"/>
</dbReference>
<dbReference type="InterPro" id="IPR002075">
    <property type="entry name" value="NTF2_dom"/>
</dbReference>
<dbReference type="Proteomes" id="UP001458880">
    <property type="component" value="Unassembled WGS sequence"/>
</dbReference>
<dbReference type="Pfam" id="PF24048">
    <property type="entry name" value="LRR_NXF1-5"/>
    <property type="match status" value="1"/>
</dbReference>
<dbReference type="Gene3D" id="3.30.70.330">
    <property type="match status" value="1"/>
</dbReference>
<feature type="domain" description="TAP-C" evidence="10">
    <location>
        <begin position="554"/>
        <end position="609"/>
    </location>
</feature>
<dbReference type="GO" id="GO:0005737">
    <property type="term" value="C:cytoplasm"/>
    <property type="evidence" value="ECO:0007669"/>
    <property type="project" value="InterPro"/>
</dbReference>
<dbReference type="FunFam" id="3.80.10.10:FF:000384">
    <property type="entry name" value="Nuclear RNA export factor 1"/>
    <property type="match status" value="1"/>
</dbReference>
<dbReference type="Pfam" id="PF09162">
    <property type="entry name" value="Tap-RNA_bind"/>
    <property type="match status" value="1"/>
</dbReference>
<dbReference type="Gene3D" id="3.80.10.10">
    <property type="entry name" value="Ribonuclease Inhibitor"/>
    <property type="match status" value="1"/>
</dbReference>
<evidence type="ECO:0000256" key="4">
    <source>
        <dbReference type="ARBA" id="ARBA00022614"/>
    </source>
</evidence>
<keyword evidence="6" id="KW-0509">mRNA transport</keyword>
<dbReference type="PANTHER" id="PTHR10662:SF22">
    <property type="entry name" value="NUCLEAR RNA EXPORT FACTOR 1"/>
    <property type="match status" value="1"/>
</dbReference>
<evidence type="ECO:0000313" key="11">
    <source>
        <dbReference type="EMBL" id="KAK9718708.1"/>
    </source>
</evidence>
<dbReference type="InterPro" id="IPR057125">
    <property type="entry name" value="NXF1/2/3/5-like_LRR"/>
</dbReference>
<evidence type="ECO:0000313" key="12">
    <source>
        <dbReference type="Proteomes" id="UP001458880"/>
    </source>
</evidence>
<dbReference type="PANTHER" id="PTHR10662">
    <property type="entry name" value="NUCLEAR RNA EXPORT FACTOR"/>
    <property type="match status" value="1"/>
</dbReference>
<organism evidence="11 12">
    <name type="scientific">Popillia japonica</name>
    <name type="common">Japanese beetle</name>
    <dbReference type="NCBI Taxonomy" id="7064"/>
    <lineage>
        <taxon>Eukaryota</taxon>
        <taxon>Metazoa</taxon>
        <taxon>Ecdysozoa</taxon>
        <taxon>Arthropoda</taxon>
        <taxon>Hexapoda</taxon>
        <taxon>Insecta</taxon>
        <taxon>Pterygota</taxon>
        <taxon>Neoptera</taxon>
        <taxon>Endopterygota</taxon>
        <taxon>Coleoptera</taxon>
        <taxon>Polyphaga</taxon>
        <taxon>Scarabaeiformia</taxon>
        <taxon>Scarabaeidae</taxon>
        <taxon>Rutelinae</taxon>
        <taxon>Popillia</taxon>
    </lineage>
</organism>
<dbReference type="AlphaFoldDB" id="A0AAW1KIZ8"/>
<dbReference type="Pfam" id="PF03943">
    <property type="entry name" value="TAP_C"/>
    <property type="match status" value="1"/>
</dbReference>
<dbReference type="SMART" id="SM00804">
    <property type="entry name" value="TAP_C"/>
    <property type="match status" value="1"/>
</dbReference>
<dbReference type="SUPFAM" id="SSF54427">
    <property type="entry name" value="NTF2-like"/>
    <property type="match status" value="1"/>
</dbReference>
<dbReference type="InterPro" id="IPR035979">
    <property type="entry name" value="RBD_domain_sf"/>
</dbReference>
<evidence type="ECO:0000256" key="1">
    <source>
        <dbReference type="ARBA" id="ARBA00004642"/>
    </source>
</evidence>
<keyword evidence="5" id="KW-0677">Repeat</keyword>
<dbReference type="PROSITE" id="PS51450">
    <property type="entry name" value="LRR"/>
    <property type="match status" value="1"/>
</dbReference>
<dbReference type="PROSITE" id="PS51281">
    <property type="entry name" value="TAP_C"/>
    <property type="match status" value="1"/>
</dbReference>
<gene>
    <name evidence="11" type="ORF">QE152_g23054</name>
</gene>
<evidence type="ECO:0000259" key="10">
    <source>
        <dbReference type="PROSITE" id="PS51281"/>
    </source>
</evidence>
<comment type="similarity">
    <text evidence="2">Belongs to the NXF family.</text>
</comment>
<comment type="subcellular location">
    <subcellularLocation>
        <location evidence="1">Nucleus</location>
        <location evidence="1">Nucleoplasm</location>
    </subcellularLocation>
</comment>
<dbReference type="FunFam" id="1.10.8.10:FF:000018">
    <property type="entry name" value="Nuclear RNA export factor 1"/>
    <property type="match status" value="1"/>
</dbReference>
<dbReference type="SUPFAM" id="SSF46934">
    <property type="entry name" value="UBA-like"/>
    <property type="match status" value="1"/>
</dbReference>
<dbReference type="CDD" id="cd14342">
    <property type="entry name" value="UBA_TAP-C"/>
    <property type="match status" value="1"/>
</dbReference>
<keyword evidence="12" id="KW-1185">Reference proteome</keyword>
<keyword evidence="4" id="KW-0433">Leucine-rich repeat</keyword>
<dbReference type="GO" id="GO:0005635">
    <property type="term" value="C:nuclear envelope"/>
    <property type="evidence" value="ECO:0007669"/>
    <property type="project" value="UniProtKB-ARBA"/>
</dbReference>
<sequence>MPKPQGKKNWKNQYFEHDFRSENTRRVTFKSNKQGRFDRNHKDWTESIRAHLADEDIDMGNTNMKNIPNKKFMKKYRSDSPMPHMKGNFKRKLLEGPIGWYRVTLPYGNKYDKQYILKTFLDKLNPLPFQPITWQVNGNACTFYVDDYKVAEKLNNMDKDIQLPDGYRLLIKVSTGCPTVDVNAAMKEKMKLAMVKRYSSITKALDLTRFHADPDLTLLFCALFKPIILLAVIDIIAENIPDIEAINLSENKIQMLSHLKRLANKLPKLKVLHLGNNKIRDVAHLDSLMGLNIVDLVLDGNPLCDKFKDQPTYISEVRKRFPKVMKLDGTDLPPPISFDISEEVSIPQSQQTFLCTAEGQSIVRQFLEQYFQIMDSDNRQPLLNAYHENAILSMTMCYPYGQHQKNSSWLNWYGTDNRNLLRVSDSERRYKLLKQGQLSIASFLQEMPRTKHDIHSFTVDLNLFTPQMLLLSVSGMFKELNSGHKTAPLRYFFRTLVIVPAGSGFCIVNEEVHITNATDEQAKQAFKTPVVLAPVPPAAVPDIVAPAAAAPNDEVKAQMVQAMAQQSGMNATWSEKCLAESEWDFQRALFVFSQLQEKGVIPPEANKFYIILPKYSAGSFR</sequence>
<evidence type="ECO:0000256" key="6">
    <source>
        <dbReference type="ARBA" id="ARBA00022816"/>
    </source>
</evidence>
<dbReference type="InterPro" id="IPR015245">
    <property type="entry name" value="Tap_RNA-bd"/>
</dbReference>
<feature type="domain" description="NTF2" evidence="9">
    <location>
        <begin position="362"/>
        <end position="514"/>
    </location>
</feature>
<dbReference type="GO" id="GO:0016973">
    <property type="term" value="P:poly(A)+ mRNA export from nucleus"/>
    <property type="evidence" value="ECO:0007669"/>
    <property type="project" value="TreeGrafter"/>
</dbReference>
<protein>
    <submittedName>
        <fullName evidence="11">TAP C-terminal domain</fullName>
    </submittedName>
</protein>
<dbReference type="PROSITE" id="PS50177">
    <property type="entry name" value="NTF2_DOMAIN"/>
    <property type="match status" value="1"/>
</dbReference>
<name>A0AAW1KIZ8_POPJA</name>
<dbReference type="InterPro" id="IPR030217">
    <property type="entry name" value="NXF_fam"/>
</dbReference>
<comment type="caution">
    <text evidence="11">The sequence shown here is derived from an EMBL/GenBank/DDBJ whole genome shotgun (WGS) entry which is preliminary data.</text>
</comment>
<accession>A0AAW1KIZ8</accession>
<keyword evidence="8" id="KW-0539">Nucleus</keyword>
<dbReference type="GO" id="GO:0003723">
    <property type="term" value="F:RNA binding"/>
    <property type="evidence" value="ECO:0007669"/>
    <property type="project" value="UniProtKB-KW"/>
</dbReference>
<dbReference type="InterPro" id="IPR009060">
    <property type="entry name" value="UBA-like_sf"/>
</dbReference>
<dbReference type="SUPFAM" id="SSF54928">
    <property type="entry name" value="RNA-binding domain, RBD"/>
    <property type="match status" value="1"/>
</dbReference>
<reference evidence="11 12" key="1">
    <citation type="journal article" date="2024" name="BMC Genomics">
        <title>De novo assembly and annotation of Popillia japonica's genome with initial clues to its potential as an invasive pest.</title>
        <authorList>
            <person name="Cucini C."/>
            <person name="Boschi S."/>
            <person name="Funari R."/>
            <person name="Cardaioli E."/>
            <person name="Iannotti N."/>
            <person name="Marturano G."/>
            <person name="Paoli F."/>
            <person name="Bruttini M."/>
            <person name="Carapelli A."/>
            <person name="Frati F."/>
            <person name="Nardi F."/>
        </authorList>
    </citation>
    <scope>NUCLEOTIDE SEQUENCE [LARGE SCALE GENOMIC DNA]</scope>
    <source>
        <strain evidence="11">DMR45628</strain>
    </source>
</reference>
<proteinExistence type="inferred from homology"/>